<proteinExistence type="predicted"/>
<name>A0ACD4ZBP5_9ACTN</name>
<evidence type="ECO:0000313" key="2">
    <source>
        <dbReference type="Proteomes" id="UP001348369"/>
    </source>
</evidence>
<accession>A0ACD4ZBP5</accession>
<reference evidence="1" key="1">
    <citation type="submission" date="2022-10" db="EMBL/GenBank/DDBJ databases">
        <title>The complete genomes of actinobacterial strains from the NBC collection.</title>
        <authorList>
            <person name="Joergensen T.S."/>
            <person name="Alvarez Arevalo M."/>
            <person name="Sterndorff E.B."/>
            <person name="Faurdal D."/>
            <person name="Vuksanovic O."/>
            <person name="Mourched A.-S."/>
            <person name="Charusanti P."/>
            <person name="Shaw S."/>
            <person name="Blin K."/>
            <person name="Weber T."/>
        </authorList>
    </citation>
    <scope>NUCLEOTIDE SEQUENCE</scope>
    <source>
        <strain evidence="1">NBC 01771</strain>
    </source>
</reference>
<organism evidence="1 2">
    <name type="scientific">Streptomyces scopuliridis</name>
    <dbReference type="NCBI Taxonomy" id="452529"/>
    <lineage>
        <taxon>Bacteria</taxon>
        <taxon>Bacillati</taxon>
        <taxon>Actinomycetota</taxon>
        <taxon>Actinomycetes</taxon>
        <taxon>Kitasatosporales</taxon>
        <taxon>Streptomycetaceae</taxon>
        <taxon>Streptomyces</taxon>
    </lineage>
</organism>
<gene>
    <name evidence="1" type="ORF">OG835_00155</name>
</gene>
<dbReference type="Proteomes" id="UP001348369">
    <property type="component" value="Chromosome"/>
</dbReference>
<keyword evidence="2" id="KW-1185">Reference proteome</keyword>
<evidence type="ECO:0000313" key="1">
    <source>
        <dbReference type="EMBL" id="WSB95605.1"/>
    </source>
</evidence>
<sequence>MKLAVLAALEQRTALRYTMPGMTSTETTSYSPTTSSSSADPTSSSPRTRCR</sequence>
<dbReference type="EMBL" id="CP109109">
    <property type="protein sequence ID" value="WSB95605.1"/>
    <property type="molecule type" value="Genomic_DNA"/>
</dbReference>
<protein>
    <submittedName>
        <fullName evidence="1">Uncharacterized protein</fullName>
    </submittedName>
</protein>